<reference evidence="4 5" key="1">
    <citation type="submission" date="2019-06" db="EMBL/GenBank/DDBJ databases">
        <title>Wine fermentation using esterase from Monascus purpureus.</title>
        <authorList>
            <person name="Geng C."/>
            <person name="Zhang Y."/>
        </authorList>
    </citation>
    <scope>NUCLEOTIDE SEQUENCE [LARGE SCALE GENOMIC DNA]</scope>
    <source>
        <strain evidence="4">HQ1</strain>
    </source>
</reference>
<dbReference type="InterPro" id="IPR036148">
    <property type="entry name" value="MmgE/PrpD_sf"/>
</dbReference>
<dbReference type="EMBL" id="VIFY01000057">
    <property type="protein sequence ID" value="TQB72752.1"/>
    <property type="molecule type" value="Genomic_DNA"/>
</dbReference>
<dbReference type="OrthoDB" id="10055203at2759"/>
<dbReference type="GO" id="GO:0005739">
    <property type="term" value="C:mitochondrion"/>
    <property type="evidence" value="ECO:0007669"/>
    <property type="project" value="TreeGrafter"/>
</dbReference>
<dbReference type="InterPro" id="IPR042183">
    <property type="entry name" value="MmgE/PrpD_sf_1"/>
</dbReference>
<dbReference type="PANTHER" id="PTHR16943:SF15">
    <property type="entry name" value="DEHYDRATASE (PRPD), PUTATIVE-RELATED"/>
    <property type="match status" value="1"/>
</dbReference>
<dbReference type="InterPro" id="IPR005656">
    <property type="entry name" value="MmgE_PrpD"/>
</dbReference>
<feature type="domain" description="MmgE/PrpD C-terminal" evidence="3">
    <location>
        <begin position="293"/>
        <end position="474"/>
    </location>
</feature>
<evidence type="ECO:0000313" key="5">
    <source>
        <dbReference type="Proteomes" id="UP000319663"/>
    </source>
</evidence>
<evidence type="ECO:0000256" key="1">
    <source>
        <dbReference type="ARBA" id="ARBA00006174"/>
    </source>
</evidence>
<accession>A0A507QU90</accession>
<dbReference type="PANTHER" id="PTHR16943">
    <property type="entry name" value="2-METHYLCITRATE DEHYDRATASE-RELATED"/>
    <property type="match status" value="1"/>
</dbReference>
<comment type="caution">
    <text evidence="4">The sequence shown here is derived from an EMBL/GenBank/DDBJ whole genome shotgun (WGS) entry which is preliminary data.</text>
</comment>
<dbReference type="SUPFAM" id="SSF103378">
    <property type="entry name" value="2-methylcitrate dehydratase PrpD"/>
    <property type="match status" value="1"/>
</dbReference>
<evidence type="ECO:0008006" key="6">
    <source>
        <dbReference type="Google" id="ProtNLM"/>
    </source>
</evidence>
<dbReference type="InterPro" id="IPR045337">
    <property type="entry name" value="MmgE_PrpD_C"/>
</dbReference>
<dbReference type="InterPro" id="IPR042188">
    <property type="entry name" value="MmgE/PrpD_sf_2"/>
</dbReference>
<protein>
    <recommendedName>
        <fullName evidence="6">2-methylcitrate dehydratase</fullName>
    </recommendedName>
</protein>
<sequence>MATSSGRPPYDKVIRDIAHYVFTYQVEDERVLRCARTALLDALGCAIETVAKSADCRRIIGPVIPGTQVPNGFQLPGTSYSLDPLKGAFDLGTLIRYLDHNDALAGKDWGHPSDNIGALLPVMDWLCREEASGSPARRGPGPPLILRTLLEAIVKAYEIQGCMLLQNAFHEFGLDHVLLVKLASAAVVPWLLGMSETETMACISHVWMDAAPLRVYRSGLNTIPRKGWAAGDACMRAVEFALLVRSGQSGSPTVLTMPRWGFYASTWRGSGVFVLPMPYSDWVVRNVFYKVMPLEGHGIAPVEAAVIQSGRMQDRGLHHPVQDIEKVVIRTNAAAKMIIDKPGPLHNHADRDHCMQYAVAVSLLKGSVPEAADFDDDSPFASSHDVETLRARMEIYADDRLTADYLSLQKKSIPSGVTVHLTNGQILEEVLVEFPCGHVERPETIVHVKEKFRRNLSLLFSAEEAALIEDAVENRDHLPVRDFVDMLARESDFT</sequence>
<evidence type="ECO:0000259" key="3">
    <source>
        <dbReference type="Pfam" id="PF19305"/>
    </source>
</evidence>
<dbReference type="InterPro" id="IPR045336">
    <property type="entry name" value="MmgE_PrpD_N"/>
</dbReference>
<dbReference type="Gene3D" id="3.30.1330.120">
    <property type="entry name" value="2-methylcitrate dehydratase PrpD"/>
    <property type="match status" value="1"/>
</dbReference>
<dbReference type="GO" id="GO:0016829">
    <property type="term" value="F:lyase activity"/>
    <property type="evidence" value="ECO:0007669"/>
    <property type="project" value="InterPro"/>
</dbReference>
<dbReference type="AlphaFoldDB" id="A0A507QU90"/>
<name>A0A507QU90_MONPU</name>
<proteinExistence type="inferred from homology"/>
<dbReference type="Pfam" id="PF03972">
    <property type="entry name" value="MmgE_PrpD_N"/>
    <property type="match status" value="1"/>
</dbReference>
<organism evidence="4 5">
    <name type="scientific">Monascus purpureus</name>
    <name type="common">Red mold</name>
    <name type="synonym">Monascus anka</name>
    <dbReference type="NCBI Taxonomy" id="5098"/>
    <lineage>
        <taxon>Eukaryota</taxon>
        <taxon>Fungi</taxon>
        <taxon>Dikarya</taxon>
        <taxon>Ascomycota</taxon>
        <taxon>Pezizomycotina</taxon>
        <taxon>Eurotiomycetes</taxon>
        <taxon>Eurotiomycetidae</taxon>
        <taxon>Eurotiales</taxon>
        <taxon>Aspergillaceae</taxon>
        <taxon>Monascus</taxon>
    </lineage>
</organism>
<dbReference type="Pfam" id="PF19305">
    <property type="entry name" value="MmgE_PrpD_C"/>
    <property type="match status" value="1"/>
</dbReference>
<dbReference type="Proteomes" id="UP000319663">
    <property type="component" value="Unassembled WGS sequence"/>
</dbReference>
<comment type="similarity">
    <text evidence="1">Belongs to the PrpD family.</text>
</comment>
<evidence type="ECO:0000313" key="4">
    <source>
        <dbReference type="EMBL" id="TQB72752.1"/>
    </source>
</evidence>
<keyword evidence="5" id="KW-1185">Reference proteome</keyword>
<dbReference type="STRING" id="5098.A0A507QU90"/>
<dbReference type="Gene3D" id="1.10.4100.10">
    <property type="entry name" value="2-methylcitrate dehydratase PrpD"/>
    <property type="match status" value="1"/>
</dbReference>
<evidence type="ECO:0000259" key="2">
    <source>
        <dbReference type="Pfam" id="PF03972"/>
    </source>
</evidence>
<feature type="domain" description="MmgE/PrpD N-terminal" evidence="2">
    <location>
        <begin position="15"/>
        <end position="269"/>
    </location>
</feature>
<gene>
    <name evidence="4" type="ORF">MPDQ_006468</name>
</gene>